<dbReference type="FunFam" id="1.10.287.1080:FF:000001">
    <property type="entry name" value="Nucleoside triphosphate pyrophosphohydrolase"/>
    <property type="match status" value="1"/>
</dbReference>
<dbReference type="GO" id="GO:0047693">
    <property type="term" value="F:ATP diphosphatase activity"/>
    <property type="evidence" value="ECO:0007669"/>
    <property type="project" value="UniProtKB-EC"/>
</dbReference>
<keyword evidence="6" id="KW-0378">Hydrolase</keyword>
<dbReference type="AlphaFoldDB" id="A0A081NHM3"/>
<dbReference type="InterPro" id="IPR004518">
    <property type="entry name" value="MazG-like_dom"/>
</dbReference>
<evidence type="ECO:0000256" key="3">
    <source>
        <dbReference type="ARBA" id="ARBA00066372"/>
    </source>
</evidence>
<dbReference type="NCBIfam" id="TIGR00444">
    <property type="entry name" value="mazG"/>
    <property type="match status" value="1"/>
</dbReference>
<dbReference type="InterPro" id="IPR011551">
    <property type="entry name" value="NTP_PyrPHydrolase_MazG"/>
</dbReference>
<keyword evidence="7" id="KW-1185">Reference proteome</keyword>
<sequence>MSQSSLEDLLYLMSRLRDPEAGCPWDLEQDFTTIAPYTLEETCEVLDAIANEDFDNLREELGDLLFQVVFHSKMAEEEGYFDFHQVAAGLVEKMVRRHPHVFPAGTLTSRKSAEDDTTSEQVVESWQAIKQKEKLAKGEKASESVMPSKLPAALPSLTRAFKLQKAAAKVGFDWPEMEPVFDKIHEEMEEIREAVTENQGNDRVSEEVGDLLFACVNLARHLSVDPDMSLRKASDKFEKRFRSMEVRAAEEGYEFQQLSLDEMEAYWQKGKVS</sequence>
<dbReference type="SUPFAM" id="SSF101386">
    <property type="entry name" value="all-alpha NTP pyrophosphatases"/>
    <property type="match status" value="2"/>
</dbReference>
<dbReference type="GO" id="GO:0046047">
    <property type="term" value="P:TTP catabolic process"/>
    <property type="evidence" value="ECO:0007669"/>
    <property type="project" value="TreeGrafter"/>
</dbReference>
<comment type="catalytic activity">
    <reaction evidence="1">
        <text>ATP + H2O = AMP + diphosphate + H(+)</text>
        <dbReference type="Rhea" id="RHEA:14245"/>
        <dbReference type="ChEBI" id="CHEBI:15377"/>
        <dbReference type="ChEBI" id="CHEBI:15378"/>
        <dbReference type="ChEBI" id="CHEBI:30616"/>
        <dbReference type="ChEBI" id="CHEBI:33019"/>
        <dbReference type="ChEBI" id="CHEBI:456215"/>
        <dbReference type="EC" id="3.6.1.8"/>
    </reaction>
</comment>
<dbReference type="PANTHER" id="PTHR30522:SF0">
    <property type="entry name" value="NUCLEOSIDE TRIPHOSPHATE PYROPHOSPHOHYDROLASE"/>
    <property type="match status" value="1"/>
</dbReference>
<feature type="domain" description="NTP pyrophosphohydrolase MazG-like" evidence="5">
    <location>
        <begin position="29"/>
        <end position="102"/>
    </location>
</feature>
<dbReference type="GO" id="GO:0046061">
    <property type="term" value="P:dATP catabolic process"/>
    <property type="evidence" value="ECO:0007669"/>
    <property type="project" value="TreeGrafter"/>
</dbReference>
<dbReference type="RefSeq" id="WP_034834929.1">
    <property type="nucleotide sequence ID" value="NZ_JOKH01000002.1"/>
</dbReference>
<organism evidence="6 7">
    <name type="scientific">Endozoicomonas numazuensis</name>
    <dbReference type="NCBI Taxonomy" id="1137799"/>
    <lineage>
        <taxon>Bacteria</taxon>
        <taxon>Pseudomonadati</taxon>
        <taxon>Pseudomonadota</taxon>
        <taxon>Gammaproteobacteria</taxon>
        <taxon>Oceanospirillales</taxon>
        <taxon>Endozoicomonadaceae</taxon>
        <taxon>Endozoicomonas</taxon>
    </lineage>
</organism>
<reference evidence="6 7" key="1">
    <citation type="submission" date="2014-06" db="EMBL/GenBank/DDBJ databases">
        <title>Whole Genome Sequences of Three Symbiotic Endozoicomonas Bacteria.</title>
        <authorList>
            <person name="Neave M.J."/>
            <person name="Apprill A."/>
            <person name="Voolstra C.R."/>
        </authorList>
    </citation>
    <scope>NUCLEOTIDE SEQUENCE [LARGE SCALE GENOMIC DNA]</scope>
    <source>
        <strain evidence="6 7">DSM 25634</strain>
    </source>
</reference>
<evidence type="ECO:0000256" key="4">
    <source>
        <dbReference type="ARBA" id="ARBA00074799"/>
    </source>
</evidence>
<evidence type="ECO:0000313" key="6">
    <source>
        <dbReference type="EMBL" id="KEQ17946.1"/>
    </source>
</evidence>
<dbReference type="NCBIfam" id="NF007113">
    <property type="entry name" value="PRK09562.1"/>
    <property type="match status" value="1"/>
</dbReference>
<dbReference type="PANTHER" id="PTHR30522">
    <property type="entry name" value="NUCLEOSIDE TRIPHOSPHATE PYROPHOSPHOHYDROLASE"/>
    <property type="match status" value="1"/>
</dbReference>
<dbReference type="CDD" id="cd11528">
    <property type="entry name" value="NTP-PPase_MazG_Nterm"/>
    <property type="match status" value="1"/>
</dbReference>
<dbReference type="InterPro" id="IPR048011">
    <property type="entry name" value="NTP-PPase_MazG-like_C"/>
</dbReference>
<evidence type="ECO:0000259" key="5">
    <source>
        <dbReference type="Pfam" id="PF03819"/>
    </source>
</evidence>
<evidence type="ECO:0000313" key="7">
    <source>
        <dbReference type="Proteomes" id="UP000028073"/>
    </source>
</evidence>
<feature type="domain" description="NTP pyrophosphohydrolase MazG-like" evidence="5">
    <location>
        <begin position="183"/>
        <end position="240"/>
    </location>
</feature>
<dbReference type="Pfam" id="PF03819">
    <property type="entry name" value="MazG"/>
    <property type="match status" value="2"/>
</dbReference>
<protein>
    <recommendedName>
        <fullName evidence="4">Nucleoside triphosphate pyrophosphohydrolase</fullName>
        <ecNumber evidence="3">3.6.1.8</ecNumber>
    </recommendedName>
</protein>
<dbReference type="InterPro" id="IPR048015">
    <property type="entry name" value="NTP-PPase_MazG-like_N"/>
</dbReference>
<gene>
    <name evidence="6" type="ORF">GZ78_10025</name>
</gene>
<dbReference type="GO" id="GO:0046076">
    <property type="term" value="P:dTTP catabolic process"/>
    <property type="evidence" value="ECO:0007669"/>
    <property type="project" value="TreeGrafter"/>
</dbReference>
<evidence type="ECO:0000256" key="1">
    <source>
        <dbReference type="ARBA" id="ARBA00052141"/>
    </source>
</evidence>
<dbReference type="GO" id="GO:0046081">
    <property type="term" value="P:dUTP catabolic process"/>
    <property type="evidence" value="ECO:0007669"/>
    <property type="project" value="TreeGrafter"/>
</dbReference>
<accession>A0A081NHM3</accession>
<dbReference type="Proteomes" id="UP000028073">
    <property type="component" value="Unassembled WGS sequence"/>
</dbReference>
<dbReference type="eggNOG" id="COG3956">
    <property type="taxonomic scope" value="Bacteria"/>
</dbReference>
<dbReference type="EC" id="3.6.1.8" evidence="3"/>
<dbReference type="CDD" id="cd11529">
    <property type="entry name" value="NTP-PPase_MazG_Cterm"/>
    <property type="match status" value="1"/>
</dbReference>
<evidence type="ECO:0000256" key="2">
    <source>
        <dbReference type="ARBA" id="ARBA00061115"/>
    </source>
</evidence>
<comment type="caution">
    <text evidence="6">The sequence shown here is derived from an EMBL/GenBank/DDBJ whole genome shotgun (WGS) entry which is preliminary data.</text>
</comment>
<dbReference type="EMBL" id="JOKH01000002">
    <property type="protein sequence ID" value="KEQ17946.1"/>
    <property type="molecule type" value="Genomic_DNA"/>
</dbReference>
<proteinExistence type="inferred from homology"/>
<dbReference type="STRING" id="1137799.GZ78_10025"/>
<dbReference type="FunFam" id="1.10.287.1080:FF:000003">
    <property type="entry name" value="Nucleoside triphosphate pyrophosphohydrolase"/>
    <property type="match status" value="1"/>
</dbReference>
<dbReference type="GO" id="GO:0006950">
    <property type="term" value="P:response to stress"/>
    <property type="evidence" value="ECO:0007669"/>
    <property type="project" value="UniProtKB-ARBA"/>
</dbReference>
<dbReference type="GO" id="GO:0046052">
    <property type="term" value="P:UTP catabolic process"/>
    <property type="evidence" value="ECO:0007669"/>
    <property type="project" value="TreeGrafter"/>
</dbReference>
<dbReference type="GO" id="GO:0006203">
    <property type="term" value="P:dGTP catabolic process"/>
    <property type="evidence" value="ECO:0007669"/>
    <property type="project" value="TreeGrafter"/>
</dbReference>
<comment type="similarity">
    <text evidence="2">Belongs to the nucleoside triphosphate pyrophosphohydrolase family.</text>
</comment>
<dbReference type="Gene3D" id="1.10.287.1080">
    <property type="entry name" value="MazG-like"/>
    <property type="match status" value="2"/>
</dbReference>
<name>A0A081NHM3_9GAMM</name>
<dbReference type="OrthoDB" id="9808939at2"/>